<feature type="compositionally biased region" description="Polar residues" evidence="1">
    <location>
        <begin position="366"/>
        <end position="383"/>
    </location>
</feature>
<keyword evidence="2" id="KW-0812">Transmembrane</keyword>
<dbReference type="OrthoDB" id="6256402at2759"/>
<organism evidence="4 5">
    <name type="scientific">Echinococcus multilocularis</name>
    <name type="common">Fox tapeworm</name>
    <dbReference type="NCBI Taxonomy" id="6211"/>
    <lineage>
        <taxon>Eukaryota</taxon>
        <taxon>Metazoa</taxon>
        <taxon>Spiralia</taxon>
        <taxon>Lophotrochozoa</taxon>
        <taxon>Platyhelminthes</taxon>
        <taxon>Cestoda</taxon>
        <taxon>Eucestoda</taxon>
        <taxon>Cyclophyllidea</taxon>
        <taxon>Taeniidae</taxon>
        <taxon>Echinococcus</taxon>
    </lineage>
</organism>
<reference evidence="4" key="2">
    <citation type="submission" date="2015-11" db="EMBL/GenBank/DDBJ databases">
        <authorList>
            <person name="Zhang Y."/>
            <person name="Guo Z."/>
        </authorList>
    </citation>
    <scope>NUCLEOTIDE SEQUENCE</scope>
</reference>
<name>A0A068Y1B4_ECHMU</name>
<accession>A0A068Y1B4</accession>
<dbReference type="Proteomes" id="UP000017246">
    <property type="component" value="Unassembled WGS sequence"/>
</dbReference>
<proteinExistence type="predicted"/>
<keyword evidence="2" id="KW-0472">Membrane</keyword>
<sequence>MTLLHCILLKCMLYFGVYGDDPDKLDALFGIVSAEKTLPNLESASSSVSLSLSSSSSLNSFLSPSVPGEFILYVDESTDVIIITCEVSLPSKDHSLHLLCPLVPETRLCFENCRRVCSLADCTDKPKLFTVECVEDLFVRDMYNIWKFRYIIDRHEAAVEGTWGCFHAGKSTETVNVTATLTTTAEPIRKSTAVDSGVGRTPSPWLGSFVGQLNSRGSIRGNNRTLMTTQQQQGSKKNYDFDKAVVMVLIIFLSLSISINIIYAFISSCKKEKNSTTTPSTPMVIAHDDQTSRACPRKNFRTLPVLQSADPSPFPSHQLQPPAFLRPNDKEHVNSNNINGDGLYVLHSNSLQTPTTPQSIGCLARQSESPPSQQLTIRPPSTQPHKTIILRPMRTHSLSLFSPLITTTTKARQSRYVLIKSNTLYKRLKLARKKSLGIIADRCCCKVRDCAVELV</sequence>
<feature type="chain" id="PRO_5009741446" evidence="3">
    <location>
        <begin position="20"/>
        <end position="455"/>
    </location>
</feature>
<dbReference type="AlphaFoldDB" id="A0A068Y1B4"/>
<dbReference type="STRING" id="6211.A0A068Y1B4"/>
<evidence type="ECO:0000313" key="5">
    <source>
        <dbReference type="Proteomes" id="UP000017246"/>
    </source>
</evidence>
<evidence type="ECO:0000256" key="3">
    <source>
        <dbReference type="SAM" id="SignalP"/>
    </source>
</evidence>
<dbReference type="EMBL" id="LN902844">
    <property type="protein sequence ID" value="CDS36236.1"/>
    <property type="molecule type" value="Genomic_DNA"/>
</dbReference>
<reference evidence="4" key="1">
    <citation type="journal article" date="2013" name="Nature">
        <title>The genomes of four tapeworm species reveal adaptations to parasitism.</title>
        <authorList>
            <person name="Tsai I.J."/>
            <person name="Zarowiecki M."/>
            <person name="Holroyd N."/>
            <person name="Garciarrubio A."/>
            <person name="Sanchez-Flores A."/>
            <person name="Brooks K.L."/>
            <person name="Tracey A."/>
            <person name="Bobes R.J."/>
            <person name="Fragoso G."/>
            <person name="Sciutto E."/>
            <person name="Aslett M."/>
            <person name="Beasley H."/>
            <person name="Bennett H.M."/>
            <person name="Cai J."/>
            <person name="Camicia F."/>
            <person name="Clark R."/>
            <person name="Cucher M."/>
            <person name="De Silva N."/>
            <person name="Day T.A."/>
            <person name="Deplazes P."/>
            <person name="Estrada K."/>
            <person name="Fernandez C."/>
            <person name="Holland P.W."/>
            <person name="Hou J."/>
            <person name="Hu S."/>
            <person name="Huckvale T."/>
            <person name="Hung S.S."/>
            <person name="Kamenetzky L."/>
            <person name="Keane J.A."/>
            <person name="Kiss F."/>
            <person name="Koziol U."/>
            <person name="Lambert O."/>
            <person name="Liu K."/>
            <person name="Luo X."/>
            <person name="Luo Y."/>
            <person name="Macchiaroli N."/>
            <person name="Nichol S."/>
            <person name="Paps J."/>
            <person name="Parkinson J."/>
            <person name="Pouchkina-Stantcheva N."/>
            <person name="Riddiford N."/>
            <person name="Rosenzvit M."/>
            <person name="Salinas G."/>
            <person name="Wasmuth J.D."/>
            <person name="Zamanian M."/>
            <person name="Zheng Y."/>
            <person name="Cai X."/>
            <person name="Soberon X."/>
            <person name="Olson P.D."/>
            <person name="Laclette J.P."/>
            <person name="Brehm K."/>
            <person name="Berriman M."/>
            <person name="Garciarrubio A."/>
            <person name="Bobes R.J."/>
            <person name="Fragoso G."/>
            <person name="Sanchez-Flores A."/>
            <person name="Estrada K."/>
            <person name="Cevallos M.A."/>
            <person name="Morett E."/>
            <person name="Gonzalez V."/>
            <person name="Portillo T."/>
            <person name="Ochoa-Leyva A."/>
            <person name="Jose M.V."/>
            <person name="Sciutto E."/>
            <person name="Landa A."/>
            <person name="Jimenez L."/>
            <person name="Valdes V."/>
            <person name="Carrero J.C."/>
            <person name="Larralde C."/>
            <person name="Morales-Montor J."/>
            <person name="Limon-Lason J."/>
            <person name="Soberon X."/>
            <person name="Laclette J.P."/>
        </authorList>
    </citation>
    <scope>NUCLEOTIDE SEQUENCE [LARGE SCALE GENOMIC DNA]</scope>
</reference>
<keyword evidence="2" id="KW-1133">Transmembrane helix</keyword>
<evidence type="ECO:0000256" key="2">
    <source>
        <dbReference type="SAM" id="Phobius"/>
    </source>
</evidence>
<feature type="region of interest" description="Disordered" evidence="1">
    <location>
        <begin position="357"/>
        <end position="383"/>
    </location>
</feature>
<keyword evidence="5" id="KW-1185">Reference proteome</keyword>
<evidence type="ECO:0000256" key="1">
    <source>
        <dbReference type="SAM" id="MobiDB-lite"/>
    </source>
</evidence>
<gene>
    <name evidence="4" type="ORF">EmuJ_000324700</name>
</gene>
<evidence type="ECO:0000313" key="4">
    <source>
        <dbReference type="EMBL" id="CDS36236.1"/>
    </source>
</evidence>
<protein>
    <submittedName>
        <fullName evidence="4">Uncharacterized protein</fullName>
    </submittedName>
</protein>
<feature type="transmembrane region" description="Helical" evidence="2">
    <location>
        <begin position="244"/>
        <end position="266"/>
    </location>
</feature>
<keyword evidence="3" id="KW-0732">Signal</keyword>
<feature type="signal peptide" evidence="3">
    <location>
        <begin position="1"/>
        <end position="19"/>
    </location>
</feature>